<accession>A0A1B1C3A9</accession>
<protein>
    <recommendedName>
        <fullName evidence="2">Fe3+-citrate ABC transporter substrate-binding protein</fullName>
    </recommendedName>
</protein>
<dbReference type="AlphaFoldDB" id="A0A1B1C3A9"/>
<evidence type="ECO:0000313" key="1">
    <source>
        <dbReference type="EMBL" id="ANP79290.1"/>
    </source>
</evidence>
<reference evidence="1" key="1">
    <citation type="journal article" date="2012" name="Science">
        <title>Ecological populations of bacteria act as socially cohesive units of antibiotic production and resistance.</title>
        <authorList>
            <person name="Cordero O.X."/>
            <person name="Wildschutte H."/>
            <person name="Kirkup B."/>
            <person name="Proehl S."/>
            <person name="Ngo L."/>
            <person name="Hussain F."/>
            <person name="Le Roux F."/>
            <person name="Mincer T."/>
            <person name="Polz M.F."/>
        </authorList>
    </citation>
    <scope>NUCLEOTIDE SEQUENCE</scope>
    <source>
        <strain evidence="1">9CS106</strain>
    </source>
</reference>
<name>A0A1B1C3A9_9VIBR</name>
<proteinExistence type="predicted"/>
<gene>
    <name evidence="1" type="ORF">A134_23030</name>
</gene>
<sequence length="161" mass="18833">MTTVKSNYDTNTGHRFISKGRTAFKLHIHLPDDTISHHSIGFIRQGEKKALAQAIRKRNALGNKAWGKHWHRVLHDKTLITKLPHSLEPLRMTENGKELYRAMWNTFSPDGKCTRHCMKRSVEKHGALSAYKQCKDKLLDVYKDYIPIISYMDRFNVIRFK</sequence>
<reference evidence="1" key="2">
    <citation type="submission" date="2016-06" db="EMBL/GenBank/DDBJ databases">
        <title>Adaptive Radiation by Waves of Gene Transfer Leads to Fine-Scale Resource Partitioning in Marine Microbes.</title>
        <authorList>
            <person name="Hehemann J.-H."/>
            <person name="Arevalo P."/>
            <person name="Datta M.S."/>
            <person name="Yu X."/>
            <person name="Corzett C.H."/>
            <person name="Henschel A."/>
            <person name="Preheim S.P."/>
            <person name="Timberlake S."/>
            <person name="Alm E.J."/>
            <person name="Polz M.F."/>
        </authorList>
    </citation>
    <scope>NUCLEOTIDE SEQUENCE</scope>
    <source>
        <strain evidence="1">9CS106</strain>
    </source>
</reference>
<organism evidence="1">
    <name type="scientific">Vibrio crassostreae 9CS106</name>
    <dbReference type="NCBI Taxonomy" id="1191300"/>
    <lineage>
        <taxon>Bacteria</taxon>
        <taxon>Pseudomonadati</taxon>
        <taxon>Pseudomonadota</taxon>
        <taxon>Gammaproteobacteria</taxon>
        <taxon>Vibrionales</taxon>
        <taxon>Vibrionaceae</taxon>
        <taxon>Vibrio</taxon>
    </lineage>
</organism>
<dbReference type="EMBL" id="CP016231">
    <property type="protein sequence ID" value="ANP79290.1"/>
    <property type="molecule type" value="Genomic_DNA"/>
</dbReference>
<evidence type="ECO:0008006" key="2">
    <source>
        <dbReference type="Google" id="ProtNLM"/>
    </source>
</evidence>